<dbReference type="Proteomes" id="UP000054321">
    <property type="component" value="Unassembled WGS sequence"/>
</dbReference>
<proteinExistence type="predicted"/>
<feature type="region of interest" description="Disordered" evidence="1">
    <location>
        <begin position="495"/>
        <end position="517"/>
    </location>
</feature>
<reference evidence="2 3" key="1">
    <citation type="submission" date="2014-04" db="EMBL/GenBank/DDBJ databases">
        <authorList>
            <consortium name="DOE Joint Genome Institute"/>
            <person name="Kuo A."/>
            <person name="Martino E."/>
            <person name="Perotto S."/>
            <person name="Kohler A."/>
            <person name="Nagy L.G."/>
            <person name="Floudas D."/>
            <person name="Copeland A."/>
            <person name="Barry K.W."/>
            <person name="Cichocki N."/>
            <person name="Veneault-Fourrey C."/>
            <person name="LaButti K."/>
            <person name="Lindquist E.A."/>
            <person name="Lipzen A."/>
            <person name="Lundell T."/>
            <person name="Morin E."/>
            <person name="Murat C."/>
            <person name="Sun H."/>
            <person name="Tunlid A."/>
            <person name="Henrissat B."/>
            <person name="Grigoriev I.V."/>
            <person name="Hibbett D.S."/>
            <person name="Martin F."/>
            <person name="Nordberg H.P."/>
            <person name="Cantor M.N."/>
            <person name="Hua S.X."/>
        </authorList>
    </citation>
    <scope>NUCLEOTIDE SEQUENCE [LARGE SCALE GENOMIC DNA]</scope>
    <source>
        <strain evidence="2 3">Zn</strain>
    </source>
</reference>
<dbReference type="InParanoid" id="A0A0C3E1Z9"/>
<name>A0A0C3E1Z9_OIDMZ</name>
<sequence>MPKVQGIGANRQFPLSEDFIGGSVDIASYNALHSSVSSYFQINGVYQLNRAVGQSMQGPINDIYQHNDLYKLNWDNVVNSANNNRSVTDPDLFTIRRYRIWWHSIQKRFGNLVFHEAVWYSITVKSQSALRSTQVFMRLYRTNARSFKLTPSPCQQTRPQGRLNPSTTYHCKHNFELVLDHKLQLRTVDSGKVDLTVPRGMWTCHVFPTLLKRLQKDSFEDCSIADQVIKRCSTYRTTHDVLRSWWEDVQLDVQCHWKSGAHLRPLCDGYTTTSPSTLSNGTRIGRQEPVTDIASYDTNRGHYVEWREILGTCATKNDTDLPISAWLNASTPRRTSDTGQSQHNATLARCRITKGHLATETYTFKLHDSDSKVCQEKVHDMHRPGSYGTNERLKTAQDLSRGGMNFGLTDSIPKHVHEQFEEHSVQSISKLTYYGLCSHMGQGCNGERPCGHVGKGAAEAGPVASAPSIICRQNATDALKAGLDATEPGLVAIASNTDASVETKGETKDRQQNEGHQ</sequence>
<accession>A0A0C3E1Z9</accession>
<feature type="compositionally biased region" description="Basic and acidic residues" evidence="1">
    <location>
        <begin position="501"/>
        <end position="517"/>
    </location>
</feature>
<gene>
    <name evidence="2" type="ORF">OIDMADRAFT_23140</name>
</gene>
<dbReference type="AlphaFoldDB" id="A0A0C3E1Z9"/>
<dbReference type="HOGENOM" id="CLU_526855_0_0_1"/>
<protein>
    <submittedName>
        <fullName evidence="2">Uncharacterized protein</fullName>
    </submittedName>
</protein>
<reference evidence="3" key="2">
    <citation type="submission" date="2015-01" db="EMBL/GenBank/DDBJ databases">
        <title>Evolutionary Origins and Diversification of the Mycorrhizal Mutualists.</title>
        <authorList>
            <consortium name="DOE Joint Genome Institute"/>
            <consortium name="Mycorrhizal Genomics Consortium"/>
            <person name="Kohler A."/>
            <person name="Kuo A."/>
            <person name="Nagy L.G."/>
            <person name="Floudas D."/>
            <person name="Copeland A."/>
            <person name="Barry K.W."/>
            <person name="Cichocki N."/>
            <person name="Veneault-Fourrey C."/>
            <person name="LaButti K."/>
            <person name="Lindquist E.A."/>
            <person name="Lipzen A."/>
            <person name="Lundell T."/>
            <person name="Morin E."/>
            <person name="Murat C."/>
            <person name="Riley R."/>
            <person name="Ohm R."/>
            <person name="Sun H."/>
            <person name="Tunlid A."/>
            <person name="Henrissat B."/>
            <person name="Grigoriev I.V."/>
            <person name="Hibbett D.S."/>
            <person name="Martin F."/>
        </authorList>
    </citation>
    <scope>NUCLEOTIDE SEQUENCE [LARGE SCALE GENOMIC DNA]</scope>
    <source>
        <strain evidence="3">Zn</strain>
    </source>
</reference>
<dbReference type="EMBL" id="KN832870">
    <property type="protein sequence ID" value="KIN08338.1"/>
    <property type="molecule type" value="Genomic_DNA"/>
</dbReference>
<evidence type="ECO:0000256" key="1">
    <source>
        <dbReference type="SAM" id="MobiDB-lite"/>
    </source>
</evidence>
<evidence type="ECO:0000313" key="3">
    <source>
        <dbReference type="Proteomes" id="UP000054321"/>
    </source>
</evidence>
<organism evidence="2 3">
    <name type="scientific">Oidiodendron maius (strain Zn)</name>
    <dbReference type="NCBI Taxonomy" id="913774"/>
    <lineage>
        <taxon>Eukaryota</taxon>
        <taxon>Fungi</taxon>
        <taxon>Dikarya</taxon>
        <taxon>Ascomycota</taxon>
        <taxon>Pezizomycotina</taxon>
        <taxon>Leotiomycetes</taxon>
        <taxon>Leotiomycetes incertae sedis</taxon>
        <taxon>Myxotrichaceae</taxon>
        <taxon>Oidiodendron</taxon>
    </lineage>
</organism>
<evidence type="ECO:0000313" key="2">
    <source>
        <dbReference type="EMBL" id="KIN08338.1"/>
    </source>
</evidence>
<keyword evidence="3" id="KW-1185">Reference proteome</keyword>